<organism evidence="8 9">
    <name type="scientific">Vitis vinifera</name>
    <name type="common">Grape</name>
    <dbReference type="NCBI Taxonomy" id="29760"/>
    <lineage>
        <taxon>Eukaryota</taxon>
        <taxon>Viridiplantae</taxon>
        <taxon>Streptophyta</taxon>
        <taxon>Embryophyta</taxon>
        <taxon>Tracheophyta</taxon>
        <taxon>Spermatophyta</taxon>
        <taxon>Magnoliopsida</taxon>
        <taxon>eudicotyledons</taxon>
        <taxon>Gunneridae</taxon>
        <taxon>Pentapetalae</taxon>
        <taxon>rosids</taxon>
        <taxon>Vitales</taxon>
        <taxon>Vitaceae</taxon>
        <taxon>Viteae</taxon>
        <taxon>Vitis</taxon>
    </lineage>
</organism>
<dbReference type="FunFam" id="3.30.70.270:FF:000020">
    <property type="entry name" value="Transposon Tf2-6 polyprotein-like Protein"/>
    <property type="match status" value="1"/>
</dbReference>
<evidence type="ECO:0000313" key="8">
    <source>
        <dbReference type="EMBL" id="RVW94485.1"/>
    </source>
</evidence>
<dbReference type="Pfam" id="PF17921">
    <property type="entry name" value="Integrase_H2C2"/>
    <property type="match status" value="1"/>
</dbReference>
<dbReference type="Gene3D" id="3.30.420.10">
    <property type="entry name" value="Ribonuclease H-like superfamily/Ribonuclease H"/>
    <property type="match status" value="2"/>
</dbReference>
<dbReference type="SUPFAM" id="SSF56672">
    <property type="entry name" value="DNA/RNA polymerases"/>
    <property type="match status" value="1"/>
</dbReference>
<keyword evidence="2" id="KW-0548">Nucleotidyltransferase</keyword>
<dbReference type="InterPro" id="IPR043502">
    <property type="entry name" value="DNA/RNA_pol_sf"/>
</dbReference>
<evidence type="ECO:0000256" key="6">
    <source>
        <dbReference type="ARBA" id="ARBA00022918"/>
    </source>
</evidence>
<dbReference type="Pfam" id="PF17917">
    <property type="entry name" value="RT_RNaseH"/>
    <property type="match status" value="1"/>
</dbReference>
<keyword evidence="4" id="KW-0255">Endonuclease</keyword>
<dbReference type="CDD" id="cd01647">
    <property type="entry name" value="RT_LTR"/>
    <property type="match status" value="1"/>
</dbReference>
<dbReference type="PANTHER" id="PTHR37984">
    <property type="entry name" value="PROTEIN CBG26694"/>
    <property type="match status" value="1"/>
</dbReference>
<dbReference type="PANTHER" id="PTHR37984:SF5">
    <property type="entry name" value="PROTEIN NYNRIN-LIKE"/>
    <property type="match status" value="1"/>
</dbReference>
<dbReference type="InterPro" id="IPR036397">
    <property type="entry name" value="RNaseH_sf"/>
</dbReference>
<comment type="caution">
    <text evidence="8">The sequence shown here is derived from an EMBL/GenBank/DDBJ whole genome shotgun (WGS) entry which is preliminary data.</text>
</comment>
<dbReference type="InterPro" id="IPR041373">
    <property type="entry name" value="RT_RNaseH"/>
</dbReference>
<evidence type="ECO:0000256" key="2">
    <source>
        <dbReference type="ARBA" id="ARBA00022695"/>
    </source>
</evidence>
<dbReference type="InterPro" id="IPR001584">
    <property type="entry name" value="Integrase_cat-core"/>
</dbReference>
<evidence type="ECO:0000259" key="7">
    <source>
        <dbReference type="PROSITE" id="PS50994"/>
    </source>
</evidence>
<evidence type="ECO:0000256" key="4">
    <source>
        <dbReference type="ARBA" id="ARBA00022759"/>
    </source>
</evidence>
<dbReference type="Gene3D" id="3.30.70.270">
    <property type="match status" value="2"/>
</dbReference>
<gene>
    <name evidence="8" type="primary">pol_924</name>
    <name evidence="8" type="ORF">CK203_035638</name>
</gene>
<keyword evidence="6" id="KW-0695">RNA-directed DNA polymerase</keyword>
<keyword evidence="3" id="KW-0540">Nuclease</keyword>
<dbReference type="CDD" id="cd09274">
    <property type="entry name" value="RNase_HI_RT_Ty3"/>
    <property type="match status" value="1"/>
</dbReference>
<evidence type="ECO:0000256" key="1">
    <source>
        <dbReference type="ARBA" id="ARBA00022679"/>
    </source>
</evidence>
<dbReference type="InterPro" id="IPR043128">
    <property type="entry name" value="Rev_trsase/Diguanyl_cyclase"/>
</dbReference>
<evidence type="ECO:0000256" key="3">
    <source>
        <dbReference type="ARBA" id="ARBA00022722"/>
    </source>
</evidence>
<keyword evidence="1" id="KW-0808">Transferase</keyword>
<dbReference type="Pfam" id="PF00078">
    <property type="entry name" value="RVT_1"/>
    <property type="match status" value="1"/>
</dbReference>
<dbReference type="EMBL" id="QGNW01000121">
    <property type="protein sequence ID" value="RVW94485.1"/>
    <property type="molecule type" value="Genomic_DNA"/>
</dbReference>
<keyword evidence="5" id="KW-0378">Hydrolase</keyword>
<dbReference type="InterPro" id="IPR041588">
    <property type="entry name" value="Integrase_H2C2"/>
</dbReference>
<dbReference type="InterPro" id="IPR012337">
    <property type="entry name" value="RNaseH-like_sf"/>
</dbReference>
<dbReference type="GO" id="GO:0016787">
    <property type="term" value="F:hydrolase activity"/>
    <property type="evidence" value="ECO:0007669"/>
    <property type="project" value="UniProtKB-KW"/>
</dbReference>
<dbReference type="Gene3D" id="1.10.340.70">
    <property type="match status" value="1"/>
</dbReference>
<dbReference type="GO" id="GO:0015074">
    <property type="term" value="P:DNA integration"/>
    <property type="evidence" value="ECO:0007669"/>
    <property type="project" value="InterPro"/>
</dbReference>
<dbReference type="Pfam" id="PF00665">
    <property type="entry name" value="rve"/>
    <property type="match status" value="1"/>
</dbReference>
<dbReference type="AlphaFoldDB" id="A0A438ICN5"/>
<protein>
    <submittedName>
        <fullName evidence="8">Retrovirus-related Pol polyprotein from transposon 17.6</fullName>
    </submittedName>
</protein>
<reference evidence="8 9" key="1">
    <citation type="journal article" date="2018" name="PLoS Genet.">
        <title>Population sequencing reveals clonal diversity and ancestral inbreeding in the grapevine cultivar Chardonnay.</title>
        <authorList>
            <person name="Roach M.J."/>
            <person name="Johnson D.L."/>
            <person name="Bohlmann J."/>
            <person name="van Vuuren H.J."/>
            <person name="Jones S.J."/>
            <person name="Pretorius I.S."/>
            <person name="Schmidt S.A."/>
            <person name="Borneman A.R."/>
        </authorList>
    </citation>
    <scope>NUCLEOTIDE SEQUENCE [LARGE SCALE GENOMIC DNA]</scope>
    <source>
        <strain evidence="9">cv. Chardonnay</strain>
        <tissue evidence="8">Leaf</tissue>
    </source>
</reference>
<dbReference type="GO" id="GO:0003964">
    <property type="term" value="F:RNA-directed DNA polymerase activity"/>
    <property type="evidence" value="ECO:0007669"/>
    <property type="project" value="UniProtKB-KW"/>
</dbReference>
<sequence length="755" mass="87265">MQEVVRGEVLKLLQAGIIYPISDSLWVSPTQVVPKKSGITVVQNEKGEEVSTRPTSGWRVCIDYRRLNSVTRKDHFPLPFMDQVLERVSGHPFYCFLDGYSGYFQIEIDLEDQEKTTFTCPFGTFAYRRMPFGLCNAPATFQRCMLSIFSDMVERIMEVFMDDITVYGSSYEECLLHLEAVLQRCIEKDLVLNWEKCHFMVQQGIVLGHIISKKGIEVDKAKVELIVKLPPPTNVKGIRQFLGHVGFYRRFIKDFSKISKPLCELLVKDAKFVWDEKCQKSFEELKQFLTTAPIVRAPNWNYLLSKTLNEAQRNYTTTEKELLAVVFALDKFRAYLVGSSIVVFTDHSALKYLLTKQDAKARLIRWILLLQEFNLQIRDKKGGSSMVFSHCKFLGYWRRSTKKCVPEQEQSGILSHCHDNACGGHFASQKTAMKVIQSGFWWPSLFKDAHSMCKGCDRCQRLGKLTRRNMMPLNPILIVDVFDVWGIDFMGPFPMSFGHSYILVGVDYVSKWVEAIPCRSNDHKVVLKFLKDNIFARFGVPKAIISDGGTHFCNKPFETLLAKYGVKHKVVNVNRKDWSIKLLDSLWAYRTAYKTILGMSPYRLVYGKACHLPVEVEYKAWWAIKKLNMDLTRAGLKRCLDLNELEEMRNDAYLNSKIAKERLKKWHDQLVNQKNFAKGQRVLLYDSKLHLFPGKLKSRWTGPFIIHDVQSNGVVELLNFNSTRTFKVNGHRLKPYIESFSRDKEEFILLDPPPT</sequence>
<feature type="domain" description="Integrase catalytic" evidence="7">
    <location>
        <begin position="471"/>
        <end position="570"/>
    </location>
</feature>
<dbReference type="InterPro" id="IPR050951">
    <property type="entry name" value="Retrovirus_Pol_polyprotein"/>
</dbReference>
<proteinExistence type="predicted"/>
<dbReference type="GO" id="GO:0004519">
    <property type="term" value="F:endonuclease activity"/>
    <property type="evidence" value="ECO:0007669"/>
    <property type="project" value="UniProtKB-KW"/>
</dbReference>
<dbReference type="PROSITE" id="PS50994">
    <property type="entry name" value="INTEGRASE"/>
    <property type="match status" value="1"/>
</dbReference>
<name>A0A438ICN5_VITVI</name>
<dbReference type="Gene3D" id="3.10.10.10">
    <property type="entry name" value="HIV Type 1 Reverse Transcriptase, subunit A, domain 1"/>
    <property type="match status" value="1"/>
</dbReference>
<accession>A0A438ICN5</accession>
<dbReference type="GO" id="GO:0003676">
    <property type="term" value="F:nucleic acid binding"/>
    <property type="evidence" value="ECO:0007669"/>
    <property type="project" value="InterPro"/>
</dbReference>
<dbReference type="Proteomes" id="UP000288805">
    <property type="component" value="Unassembled WGS sequence"/>
</dbReference>
<dbReference type="InterPro" id="IPR000477">
    <property type="entry name" value="RT_dom"/>
</dbReference>
<evidence type="ECO:0000313" key="9">
    <source>
        <dbReference type="Proteomes" id="UP000288805"/>
    </source>
</evidence>
<evidence type="ECO:0000256" key="5">
    <source>
        <dbReference type="ARBA" id="ARBA00022801"/>
    </source>
</evidence>
<dbReference type="SUPFAM" id="SSF53098">
    <property type="entry name" value="Ribonuclease H-like"/>
    <property type="match status" value="1"/>
</dbReference>